<sequence>MSDIYPFFDGHNDALLRLWINPAQDPAAAFIAGTPDGHLDLPRARQGRLAGGLFALFVPPVSYIAHIRQQTGEAIAAQHQPAQIVREQAAILQAIAAQSHGQATICRTAGEIEQAMHSGALAMVMHLEGGDALDSEGELLDELCAQGLRSLGPFWNLPNRFGEGVNGNFPASPDTGAGLTAEGIALIKTCNQRRILIDVSHMNEKAFWDTARLSDAPLVATHSNAHQLCPQPRNLTDRQLDAIRDSDGLVGVNFGTAFLRADGKRDGKTAVAEIVKHLSYLADRIGIERVALGSDFDGVNVPDALHDVAGLPRLADALAAAGFSAACQQKMAWRNWLRVLKQTWGE</sequence>
<dbReference type="Proteomes" id="UP000059419">
    <property type="component" value="Chromosome 1"/>
</dbReference>
<dbReference type="Pfam" id="PF01244">
    <property type="entry name" value="Peptidase_M19"/>
    <property type="match status" value="1"/>
</dbReference>
<dbReference type="PANTHER" id="PTHR10443:SF12">
    <property type="entry name" value="DIPEPTIDASE"/>
    <property type="match status" value="1"/>
</dbReference>
<evidence type="ECO:0008006" key="3">
    <source>
        <dbReference type="Google" id="ProtNLM"/>
    </source>
</evidence>
<dbReference type="GO" id="GO:0006508">
    <property type="term" value="P:proteolysis"/>
    <property type="evidence" value="ECO:0007669"/>
    <property type="project" value="InterPro"/>
</dbReference>
<dbReference type="KEGG" id="ege:EM595_0232"/>
<dbReference type="InterPro" id="IPR032466">
    <property type="entry name" value="Metal_Hydrolase"/>
</dbReference>
<accession>A0A0U5L002</accession>
<dbReference type="PROSITE" id="PS51365">
    <property type="entry name" value="RENAL_DIPEPTIDASE_2"/>
    <property type="match status" value="1"/>
</dbReference>
<evidence type="ECO:0000313" key="2">
    <source>
        <dbReference type="Proteomes" id="UP000059419"/>
    </source>
</evidence>
<reference evidence="2" key="1">
    <citation type="submission" date="2015-11" db="EMBL/GenBank/DDBJ databases">
        <authorList>
            <person name="Blom J."/>
        </authorList>
    </citation>
    <scope>NUCLEOTIDE SEQUENCE [LARGE SCALE GENOMIC DNA]</scope>
</reference>
<name>A0A0U5L002_9GAMM</name>
<dbReference type="SUPFAM" id="SSF51556">
    <property type="entry name" value="Metallo-dependent hydrolases"/>
    <property type="match status" value="1"/>
</dbReference>
<dbReference type="EMBL" id="LN907827">
    <property type="protein sequence ID" value="CUU22469.1"/>
    <property type="molecule type" value="Genomic_DNA"/>
</dbReference>
<dbReference type="PANTHER" id="PTHR10443">
    <property type="entry name" value="MICROSOMAL DIPEPTIDASE"/>
    <property type="match status" value="1"/>
</dbReference>
<keyword evidence="2" id="KW-1185">Reference proteome</keyword>
<dbReference type="PATRIC" id="fig|1619313.3.peg.240"/>
<dbReference type="CDD" id="cd01301">
    <property type="entry name" value="rDP_like"/>
    <property type="match status" value="1"/>
</dbReference>
<dbReference type="AlphaFoldDB" id="A0A0U5L002"/>
<protein>
    <recommendedName>
        <fullName evidence="3">Membrane dipeptidase</fullName>
    </recommendedName>
</protein>
<organism evidence="1 2">
    <name type="scientific">Duffyella gerundensis</name>
    <dbReference type="NCBI Taxonomy" id="1619313"/>
    <lineage>
        <taxon>Bacteria</taxon>
        <taxon>Pseudomonadati</taxon>
        <taxon>Pseudomonadota</taxon>
        <taxon>Gammaproteobacteria</taxon>
        <taxon>Enterobacterales</taxon>
        <taxon>Erwiniaceae</taxon>
        <taxon>Duffyella</taxon>
    </lineage>
</organism>
<dbReference type="Gene3D" id="3.20.20.140">
    <property type="entry name" value="Metal-dependent hydrolases"/>
    <property type="match status" value="1"/>
</dbReference>
<dbReference type="RefSeq" id="WP_067427019.1">
    <property type="nucleotide sequence ID" value="NZ_CP072598.1"/>
</dbReference>
<dbReference type="InterPro" id="IPR008257">
    <property type="entry name" value="Pept_M19"/>
</dbReference>
<dbReference type="GO" id="GO:0070573">
    <property type="term" value="F:metallodipeptidase activity"/>
    <property type="evidence" value="ECO:0007669"/>
    <property type="project" value="InterPro"/>
</dbReference>
<proteinExistence type="predicted"/>
<dbReference type="OrthoDB" id="9804920at2"/>
<dbReference type="STRING" id="1619313.EM595_0232"/>
<gene>
    <name evidence="1" type="ORF">EM595_0232</name>
</gene>
<evidence type="ECO:0000313" key="1">
    <source>
        <dbReference type="EMBL" id="CUU22469.1"/>
    </source>
</evidence>